<dbReference type="PROSITE" id="PS00134">
    <property type="entry name" value="TRYPSIN_HIS"/>
    <property type="match status" value="1"/>
</dbReference>
<dbReference type="GO" id="GO:0004252">
    <property type="term" value="F:serine-type endopeptidase activity"/>
    <property type="evidence" value="ECO:0007669"/>
    <property type="project" value="InterPro"/>
</dbReference>
<keyword evidence="3" id="KW-0720">Serine protease</keyword>
<dbReference type="CDD" id="cd00190">
    <property type="entry name" value="Tryp_SPc"/>
    <property type="match status" value="1"/>
</dbReference>
<comment type="similarity">
    <text evidence="2">Belongs to the peptidase S1 family. CLIP subfamily.</text>
</comment>
<keyword evidence="1" id="KW-1015">Disulfide bond</keyword>
<accession>A0A9J6CET8</accession>
<dbReference type="OrthoDB" id="6407006at2759"/>
<keyword evidence="3" id="KW-0645">Protease</keyword>
<dbReference type="PROSITE" id="PS50240">
    <property type="entry name" value="TRYPSIN_DOM"/>
    <property type="match status" value="1"/>
</dbReference>
<evidence type="ECO:0000256" key="4">
    <source>
        <dbReference type="SAM" id="MobiDB-lite"/>
    </source>
</evidence>
<evidence type="ECO:0000256" key="5">
    <source>
        <dbReference type="SAM" id="SignalP"/>
    </source>
</evidence>
<sequence length="377" mass="42719">MLLWHFFGLFITFILHSSDGQSQAALECPQRQCRLAILCWLDGGNANQGCGYNSWLYSCCMKGPSSSLTPPLLMPPKYTQQQQLSKRKRQDERNLQKKFQRRRYDNTESHLVPPLNCGIPKTPSNTLQKRIIGGRPAYFAEFPWQSHIRIKEFQCGGALVSRKFVVTAGHCISRAKLRDIVVFLGELDTQDSGLIFEPLPAEKHTVIQKFIHPKFRFRLTQPDRFDVAVMKLKKPAGYKAHILPICLPTLPLDIIGKNAYIAGWGKISQEHGHTGTNILRTASVPIISKNDCIKWHQKKNIVVDLYDEMLCAGYKNKTVDACLGDSGGPLSILDNGRYYLLGITSAGFDCARPLQPGIYHNVQKTYKWIQNIIYKNN</sequence>
<dbReference type="Pfam" id="PF00089">
    <property type="entry name" value="Trypsin"/>
    <property type="match status" value="1"/>
</dbReference>
<name>A0A9J6CET8_POLVA</name>
<comment type="caution">
    <text evidence="7">The sequence shown here is derived from an EMBL/GenBank/DDBJ whole genome shotgun (WGS) entry which is preliminary data.</text>
</comment>
<keyword evidence="8" id="KW-1185">Reference proteome</keyword>
<feature type="region of interest" description="Disordered" evidence="4">
    <location>
        <begin position="79"/>
        <end position="99"/>
    </location>
</feature>
<keyword evidence="5" id="KW-0732">Signal</keyword>
<organism evidence="7 8">
    <name type="scientific">Polypedilum vanderplanki</name>
    <name type="common">Sleeping chironomid midge</name>
    <dbReference type="NCBI Taxonomy" id="319348"/>
    <lineage>
        <taxon>Eukaryota</taxon>
        <taxon>Metazoa</taxon>
        <taxon>Ecdysozoa</taxon>
        <taxon>Arthropoda</taxon>
        <taxon>Hexapoda</taxon>
        <taxon>Insecta</taxon>
        <taxon>Pterygota</taxon>
        <taxon>Neoptera</taxon>
        <taxon>Endopterygota</taxon>
        <taxon>Diptera</taxon>
        <taxon>Nematocera</taxon>
        <taxon>Chironomoidea</taxon>
        <taxon>Chironomidae</taxon>
        <taxon>Chironominae</taxon>
        <taxon>Polypedilum</taxon>
        <taxon>Polypedilum</taxon>
    </lineage>
</organism>
<dbReference type="InterPro" id="IPR033116">
    <property type="entry name" value="TRYPSIN_SER"/>
</dbReference>
<dbReference type="EMBL" id="JADBJN010000001">
    <property type="protein sequence ID" value="KAG5680328.1"/>
    <property type="molecule type" value="Genomic_DNA"/>
</dbReference>
<dbReference type="Proteomes" id="UP001107558">
    <property type="component" value="Chromosome 1"/>
</dbReference>
<dbReference type="SMART" id="SM00020">
    <property type="entry name" value="Tryp_SPc"/>
    <property type="match status" value="1"/>
</dbReference>
<gene>
    <name evidence="7" type="ORF">PVAND_009840</name>
</gene>
<dbReference type="SUPFAM" id="SSF50494">
    <property type="entry name" value="Trypsin-like serine proteases"/>
    <property type="match status" value="1"/>
</dbReference>
<dbReference type="FunFam" id="2.40.10.10:FF:000072">
    <property type="entry name" value="CLIP-domain serine protease"/>
    <property type="match status" value="1"/>
</dbReference>
<dbReference type="PANTHER" id="PTHR24252:SF7">
    <property type="entry name" value="HYALIN"/>
    <property type="match status" value="1"/>
</dbReference>
<evidence type="ECO:0000313" key="7">
    <source>
        <dbReference type="EMBL" id="KAG5680328.1"/>
    </source>
</evidence>
<feature type="signal peptide" evidence="5">
    <location>
        <begin position="1"/>
        <end position="20"/>
    </location>
</feature>
<proteinExistence type="inferred from homology"/>
<dbReference type="PANTHER" id="PTHR24252">
    <property type="entry name" value="ACROSIN-RELATED"/>
    <property type="match status" value="1"/>
</dbReference>
<dbReference type="InterPro" id="IPR001314">
    <property type="entry name" value="Peptidase_S1A"/>
</dbReference>
<dbReference type="InterPro" id="IPR001254">
    <property type="entry name" value="Trypsin_dom"/>
</dbReference>
<protein>
    <recommendedName>
        <fullName evidence="6">Peptidase S1 domain-containing protein</fullName>
    </recommendedName>
</protein>
<reference evidence="7" key="1">
    <citation type="submission" date="2021-03" db="EMBL/GenBank/DDBJ databases">
        <title>Chromosome level genome of the anhydrobiotic midge Polypedilum vanderplanki.</title>
        <authorList>
            <person name="Yoshida Y."/>
            <person name="Kikawada T."/>
            <person name="Gusev O."/>
        </authorList>
    </citation>
    <scope>NUCLEOTIDE SEQUENCE</scope>
    <source>
        <strain evidence="7">NIAS01</strain>
        <tissue evidence="7">Whole body or cell culture</tissue>
    </source>
</reference>
<evidence type="ECO:0000259" key="6">
    <source>
        <dbReference type="PROSITE" id="PS50240"/>
    </source>
</evidence>
<dbReference type="Gene3D" id="2.40.10.10">
    <property type="entry name" value="Trypsin-like serine proteases"/>
    <property type="match status" value="1"/>
</dbReference>
<evidence type="ECO:0000313" key="8">
    <source>
        <dbReference type="Proteomes" id="UP001107558"/>
    </source>
</evidence>
<feature type="domain" description="Peptidase S1" evidence="6">
    <location>
        <begin position="131"/>
        <end position="374"/>
    </location>
</feature>
<dbReference type="AlphaFoldDB" id="A0A9J6CET8"/>
<evidence type="ECO:0000256" key="3">
    <source>
        <dbReference type="RuleBase" id="RU363034"/>
    </source>
</evidence>
<evidence type="ECO:0000256" key="1">
    <source>
        <dbReference type="ARBA" id="ARBA00023157"/>
    </source>
</evidence>
<dbReference type="InterPro" id="IPR009003">
    <property type="entry name" value="Peptidase_S1_PA"/>
</dbReference>
<keyword evidence="3" id="KW-0378">Hydrolase</keyword>
<dbReference type="InterPro" id="IPR043504">
    <property type="entry name" value="Peptidase_S1_PA_chymotrypsin"/>
</dbReference>
<feature type="chain" id="PRO_5039887869" description="Peptidase S1 domain-containing protein" evidence="5">
    <location>
        <begin position="21"/>
        <end position="377"/>
    </location>
</feature>
<dbReference type="GO" id="GO:0006508">
    <property type="term" value="P:proteolysis"/>
    <property type="evidence" value="ECO:0007669"/>
    <property type="project" value="UniProtKB-KW"/>
</dbReference>
<dbReference type="PRINTS" id="PR00722">
    <property type="entry name" value="CHYMOTRYPSIN"/>
</dbReference>
<dbReference type="InterPro" id="IPR018114">
    <property type="entry name" value="TRYPSIN_HIS"/>
</dbReference>
<dbReference type="PROSITE" id="PS00135">
    <property type="entry name" value="TRYPSIN_SER"/>
    <property type="match status" value="1"/>
</dbReference>
<evidence type="ECO:0000256" key="2">
    <source>
        <dbReference type="ARBA" id="ARBA00024195"/>
    </source>
</evidence>